<proteinExistence type="predicted"/>
<dbReference type="AlphaFoldDB" id="A0A915HX44"/>
<feature type="region of interest" description="Disordered" evidence="1">
    <location>
        <begin position="36"/>
        <end position="55"/>
    </location>
</feature>
<evidence type="ECO:0000313" key="3">
    <source>
        <dbReference type="WBParaSite" id="nRc.2.0.1.t06385-RA"/>
    </source>
</evidence>
<evidence type="ECO:0000256" key="1">
    <source>
        <dbReference type="SAM" id="MobiDB-lite"/>
    </source>
</evidence>
<protein>
    <submittedName>
        <fullName evidence="3">Uncharacterized protein</fullName>
    </submittedName>
</protein>
<accession>A0A915HX44</accession>
<dbReference type="Proteomes" id="UP000887565">
    <property type="component" value="Unplaced"/>
</dbReference>
<sequence length="71" mass="8292">MIKREEKVDMKMEMMRWLTIFPNKAYLVPENSVQEVRAEANSDSSHSHSLCKSDEENEDIDKVVICENDDC</sequence>
<organism evidence="2 3">
    <name type="scientific">Romanomermis culicivorax</name>
    <name type="common">Nematode worm</name>
    <dbReference type="NCBI Taxonomy" id="13658"/>
    <lineage>
        <taxon>Eukaryota</taxon>
        <taxon>Metazoa</taxon>
        <taxon>Ecdysozoa</taxon>
        <taxon>Nematoda</taxon>
        <taxon>Enoplea</taxon>
        <taxon>Dorylaimia</taxon>
        <taxon>Mermithida</taxon>
        <taxon>Mermithoidea</taxon>
        <taxon>Mermithidae</taxon>
        <taxon>Romanomermis</taxon>
    </lineage>
</organism>
<name>A0A915HX44_ROMCU</name>
<dbReference type="WBParaSite" id="nRc.2.0.1.t06385-RA">
    <property type="protein sequence ID" value="nRc.2.0.1.t06385-RA"/>
    <property type="gene ID" value="nRc.2.0.1.g06385"/>
</dbReference>
<keyword evidence="2" id="KW-1185">Reference proteome</keyword>
<evidence type="ECO:0000313" key="2">
    <source>
        <dbReference type="Proteomes" id="UP000887565"/>
    </source>
</evidence>
<reference evidence="3" key="1">
    <citation type="submission" date="2022-11" db="UniProtKB">
        <authorList>
            <consortium name="WormBaseParasite"/>
        </authorList>
    </citation>
    <scope>IDENTIFICATION</scope>
</reference>